<comment type="caution">
    <text evidence="7">Lacks conserved residue(s) required for the propagation of feature annotation.</text>
</comment>
<dbReference type="PROSITE" id="PS50026">
    <property type="entry name" value="EGF_3"/>
    <property type="match status" value="3"/>
</dbReference>
<dbReference type="PRINTS" id="PR00261">
    <property type="entry name" value="LDLRECEPTOR"/>
</dbReference>
<dbReference type="PANTHER" id="PTHR24270:SF61">
    <property type="entry name" value="EGF-LIKE DOMAIN-CONTAINING PROTEIN"/>
    <property type="match status" value="1"/>
</dbReference>
<dbReference type="SUPFAM" id="SSF57424">
    <property type="entry name" value="LDL receptor-like module"/>
    <property type="match status" value="2"/>
</dbReference>
<dbReference type="InterPro" id="IPR000742">
    <property type="entry name" value="EGF"/>
</dbReference>
<dbReference type="Gene3D" id="2.10.25.10">
    <property type="entry name" value="Laminin"/>
    <property type="match status" value="2"/>
</dbReference>
<organism evidence="12 13">
    <name type="scientific">Rotaria sordida</name>
    <dbReference type="NCBI Taxonomy" id="392033"/>
    <lineage>
        <taxon>Eukaryota</taxon>
        <taxon>Metazoa</taxon>
        <taxon>Spiralia</taxon>
        <taxon>Gnathifera</taxon>
        <taxon>Rotifera</taxon>
        <taxon>Eurotatoria</taxon>
        <taxon>Bdelloidea</taxon>
        <taxon>Philodinida</taxon>
        <taxon>Philodinidae</taxon>
        <taxon>Rotaria</taxon>
    </lineage>
</organism>
<dbReference type="Gene3D" id="4.10.400.10">
    <property type="entry name" value="Low-density Lipoprotein Receptor"/>
    <property type="match status" value="1"/>
</dbReference>
<feature type="disulfide bond" evidence="8">
    <location>
        <begin position="104"/>
        <end position="116"/>
    </location>
</feature>
<feature type="transmembrane region" description="Helical" evidence="9">
    <location>
        <begin position="830"/>
        <end position="853"/>
    </location>
</feature>
<feature type="disulfide bond" evidence="7">
    <location>
        <begin position="542"/>
        <end position="551"/>
    </location>
</feature>
<comment type="caution">
    <text evidence="12">The sequence shown here is derived from an EMBL/GenBank/DDBJ whole genome shotgun (WGS) entry which is preliminary data.</text>
</comment>
<evidence type="ECO:0000256" key="9">
    <source>
        <dbReference type="SAM" id="Phobius"/>
    </source>
</evidence>
<feature type="disulfide bond" evidence="7">
    <location>
        <begin position="752"/>
        <end position="761"/>
    </location>
</feature>
<evidence type="ECO:0000256" key="3">
    <source>
        <dbReference type="ARBA" id="ARBA00022737"/>
    </source>
</evidence>
<feature type="transmembrane region" description="Helical" evidence="9">
    <location>
        <begin position="1049"/>
        <end position="1069"/>
    </location>
</feature>
<evidence type="ECO:0000256" key="2">
    <source>
        <dbReference type="ARBA" id="ARBA00022692"/>
    </source>
</evidence>
<proteinExistence type="predicted"/>
<dbReference type="InterPro" id="IPR017452">
    <property type="entry name" value="GPCR_Rhodpsn_7TM"/>
</dbReference>
<dbReference type="Pfam" id="PF00001">
    <property type="entry name" value="7tm_1"/>
    <property type="match status" value="1"/>
</dbReference>
<gene>
    <name evidence="12" type="ORF">ZHD862_LOCUS3671</name>
</gene>
<reference evidence="12" key="1">
    <citation type="submission" date="2021-02" db="EMBL/GenBank/DDBJ databases">
        <authorList>
            <person name="Nowell W R."/>
        </authorList>
    </citation>
    <scope>NUCLEOTIDE SEQUENCE</scope>
</reference>
<dbReference type="GO" id="GO:0016192">
    <property type="term" value="P:vesicle-mediated transport"/>
    <property type="evidence" value="ECO:0007669"/>
    <property type="project" value="UniProtKB-ARBA"/>
</dbReference>
<dbReference type="InterPro" id="IPR002172">
    <property type="entry name" value="LDrepeatLR_classA_rpt"/>
</dbReference>
<feature type="disulfide bond" evidence="7">
    <location>
        <begin position="517"/>
        <end position="527"/>
    </location>
</feature>
<dbReference type="InterPro" id="IPR000276">
    <property type="entry name" value="GPCR_Rhodpsn"/>
</dbReference>
<dbReference type="SUPFAM" id="SSF57196">
    <property type="entry name" value="EGF/Laminin"/>
    <property type="match status" value="1"/>
</dbReference>
<dbReference type="InterPro" id="IPR050685">
    <property type="entry name" value="LDLR"/>
</dbReference>
<dbReference type="PANTHER" id="PTHR24270">
    <property type="entry name" value="LOW-DENSITY LIPOPROTEIN RECEPTOR-RELATED"/>
    <property type="match status" value="1"/>
</dbReference>
<dbReference type="Proteomes" id="UP000663864">
    <property type="component" value="Unassembled WGS sequence"/>
</dbReference>
<keyword evidence="2 9" id="KW-0812">Transmembrane</keyword>
<dbReference type="InterPro" id="IPR036055">
    <property type="entry name" value="LDL_receptor-like_sf"/>
</dbReference>
<name>A0A813UBM9_9BILA</name>
<dbReference type="GO" id="GO:0004930">
    <property type="term" value="F:G protein-coupled receptor activity"/>
    <property type="evidence" value="ECO:0007669"/>
    <property type="project" value="InterPro"/>
</dbReference>
<feature type="transmembrane region" description="Helical" evidence="9">
    <location>
        <begin position="914"/>
        <end position="935"/>
    </location>
</feature>
<keyword evidence="4 9" id="KW-1133">Transmembrane helix</keyword>
<dbReference type="Gene3D" id="1.20.1070.10">
    <property type="entry name" value="Rhodopsin 7-helix transmembrane proteins"/>
    <property type="match status" value="1"/>
</dbReference>
<sequence>MSISNNRSLERENFYNCTLPRFGSLCQYEINYVHKNHSSLYDMINDYYEERYVSLDVNCYSHLQCNRGPSPACLDWREICDGQVDCIDDKVDEKDCWKIEIHVCQDGEFRCSNGQCIPMAFYHDDDTTNDCADTTDEDFRKLQESLTFIHMQPSFKNEENQLRPVPIGNLNFGMRRSHLFQALFLAKDNSTSEDCWSALRSIIKQSITKLLFQHVCDGLIHLIPINNDKQNETDETECEQWPCNNIYTHCDGIWDCPKGEDETGCYSFTTLNCSSNQHLCVLPDTNQFICIPLEKINDNNIDCLGATDERTLCRKYDHIYNNGNFLYGLTELNTDNQTTSIIPSPIIRFPQRYELMMNRKNPCSRGIQLRVWLNEKNNSTTNTCLCPPSYYGDHCQNQNQRVSLTLAFRVMSDSRSTLFAIIISLIDDSEQRIIHSYEQLSYLSVRDCKAKFNVYLVYSNRPKSQTRNYLIHIDIYEKISLNYRTSFLYPIKFPFLPVHRLAFIVTIPSSKDFIESCSNSKCIHGKCIMYSNSRDHSTYCQCNAGWSGQYCTIPYNCNCSSDSKCIGLSSHNHRSICVCPLNRFGYRCLLIDPICQRNNYSMCLNGGTCIPADEYALSHKKFYCICPKGYIGEQSAIERTQKRSTTYFTMVKSSDHCPNINQLFNKTFIQMDIIRRIKYYHLPCQQHSLNLSCFYDDIYLCFCYNFEKQRLANCFEFNHNMTFDCFGESVCENGGQCFQDSPTCPQRTSCICQPHFYGIRCQFSSNRFGFSLDGILGYYIQPNINLVHQSSMVKISLALTIVFITIGYINGILSFITFNNKKICEVGCGLYLLTSSITTLLTTTMFGLKFSILLLAQMKIITNRLFLHIQCLSIDFLLRVFLNMDQWLNACIAVERAVAAINGIGFQKKRSKKIAKIVVIILSIFIISTCIYDPFYRRLMDDEIDDDSRIWCITSYSSNLQTFNTFIHAFHFCTPFAINLISTVILILKTSRQQAKIQTNTKYKAIFIEQIQIHKHILVAPFVIVILGIPRLIIEFVSKCMNSNNDATLYLVGYFVSFIPPMISFIIFVMPSKFYKEQLGNVRTTIKTKIKRNFTSLYEGN</sequence>
<dbReference type="PROSITE" id="PS00022">
    <property type="entry name" value="EGF_1"/>
    <property type="match status" value="2"/>
</dbReference>
<evidence type="ECO:0000256" key="7">
    <source>
        <dbReference type="PROSITE-ProRule" id="PRU00076"/>
    </source>
</evidence>
<dbReference type="PROSITE" id="PS01186">
    <property type="entry name" value="EGF_2"/>
    <property type="match status" value="1"/>
</dbReference>
<evidence type="ECO:0000259" key="10">
    <source>
        <dbReference type="PROSITE" id="PS50026"/>
    </source>
</evidence>
<evidence type="ECO:0000313" key="12">
    <source>
        <dbReference type="EMBL" id="CAF0826714.1"/>
    </source>
</evidence>
<evidence type="ECO:0000256" key="4">
    <source>
        <dbReference type="ARBA" id="ARBA00022989"/>
    </source>
</evidence>
<evidence type="ECO:0000256" key="1">
    <source>
        <dbReference type="ARBA" id="ARBA00004167"/>
    </source>
</evidence>
<dbReference type="AlphaFoldDB" id="A0A813UBM9"/>
<dbReference type="CDD" id="cd00637">
    <property type="entry name" value="7tm_classA_rhodopsin-like"/>
    <property type="match status" value="1"/>
</dbReference>
<accession>A0A813UBM9</accession>
<feature type="domain" description="EGF-like" evidence="10">
    <location>
        <begin position="513"/>
        <end position="552"/>
    </location>
</feature>
<feature type="transmembrane region" description="Helical" evidence="9">
    <location>
        <begin position="1017"/>
        <end position="1037"/>
    </location>
</feature>
<dbReference type="SMART" id="SM00181">
    <property type="entry name" value="EGF"/>
    <property type="match status" value="4"/>
</dbReference>
<evidence type="ECO:0000256" key="5">
    <source>
        <dbReference type="ARBA" id="ARBA00023136"/>
    </source>
</evidence>
<evidence type="ECO:0000259" key="11">
    <source>
        <dbReference type="PROSITE" id="PS50262"/>
    </source>
</evidence>
<dbReference type="CDD" id="cd00112">
    <property type="entry name" value="LDLa"/>
    <property type="match status" value="1"/>
</dbReference>
<dbReference type="Pfam" id="PF00008">
    <property type="entry name" value="EGF"/>
    <property type="match status" value="1"/>
</dbReference>
<keyword evidence="3" id="KW-0677">Repeat</keyword>
<comment type="subcellular location">
    <subcellularLocation>
        <location evidence="1">Membrane</location>
        <topology evidence="1">Single-pass membrane protein</topology>
    </subcellularLocation>
</comment>
<dbReference type="SMART" id="SM00192">
    <property type="entry name" value="LDLa"/>
    <property type="match status" value="4"/>
</dbReference>
<feature type="domain" description="G-protein coupled receptors family 1 profile" evidence="11">
    <location>
        <begin position="809"/>
        <end position="1068"/>
    </location>
</feature>
<keyword evidence="6 7" id="KW-1015">Disulfide bond</keyword>
<feature type="domain" description="EGF-like" evidence="10">
    <location>
        <begin position="591"/>
        <end position="636"/>
    </location>
</feature>
<feature type="transmembrane region" description="Helical" evidence="9">
    <location>
        <begin position="966"/>
        <end position="988"/>
    </location>
</feature>
<feature type="transmembrane region" description="Helical" evidence="9">
    <location>
        <begin position="795"/>
        <end position="818"/>
    </location>
</feature>
<dbReference type="GO" id="GO:0005886">
    <property type="term" value="C:plasma membrane"/>
    <property type="evidence" value="ECO:0007669"/>
    <property type="project" value="TreeGrafter"/>
</dbReference>
<evidence type="ECO:0000313" key="13">
    <source>
        <dbReference type="Proteomes" id="UP000663864"/>
    </source>
</evidence>
<evidence type="ECO:0000256" key="6">
    <source>
        <dbReference type="ARBA" id="ARBA00023157"/>
    </source>
</evidence>
<dbReference type="EMBL" id="CAJNOT010000082">
    <property type="protein sequence ID" value="CAF0826714.1"/>
    <property type="molecule type" value="Genomic_DNA"/>
</dbReference>
<dbReference type="PROSITE" id="PS50068">
    <property type="entry name" value="LDLRA_2"/>
    <property type="match status" value="1"/>
</dbReference>
<keyword evidence="5 9" id="KW-0472">Membrane</keyword>
<protein>
    <submittedName>
        <fullName evidence="12">Uncharacterized protein</fullName>
    </submittedName>
</protein>
<feature type="domain" description="EGF-like" evidence="10">
    <location>
        <begin position="721"/>
        <end position="762"/>
    </location>
</feature>
<feature type="transmembrane region" description="Helical" evidence="9">
    <location>
        <begin position="865"/>
        <end position="882"/>
    </location>
</feature>
<evidence type="ECO:0000256" key="8">
    <source>
        <dbReference type="PROSITE-ProRule" id="PRU00124"/>
    </source>
</evidence>
<keyword evidence="7" id="KW-0245">EGF-like domain</keyword>
<dbReference type="PROSITE" id="PS50262">
    <property type="entry name" value="G_PROTEIN_RECEP_F1_2"/>
    <property type="match status" value="1"/>
</dbReference>
<dbReference type="SUPFAM" id="SSF81321">
    <property type="entry name" value="Family A G protein-coupled receptor-like"/>
    <property type="match status" value="1"/>
</dbReference>